<dbReference type="Proteomes" id="UP000319578">
    <property type="component" value="Unassembled WGS sequence"/>
</dbReference>
<evidence type="ECO:0000313" key="2">
    <source>
        <dbReference type="Proteomes" id="UP000319578"/>
    </source>
</evidence>
<reference evidence="1 2" key="1">
    <citation type="submission" date="2019-06" db="EMBL/GenBank/DDBJ databases">
        <title>Whole genome shotgun sequence of Brevibacillus reuszeri NBRC 15719.</title>
        <authorList>
            <person name="Hosoyama A."/>
            <person name="Uohara A."/>
            <person name="Ohji S."/>
            <person name="Ichikawa N."/>
        </authorList>
    </citation>
    <scope>NUCLEOTIDE SEQUENCE [LARGE SCALE GENOMIC DNA]</scope>
    <source>
        <strain evidence="1 2">NBRC 15719</strain>
    </source>
</reference>
<organism evidence="1 2">
    <name type="scientific">Brevibacillus reuszeri</name>
    <dbReference type="NCBI Taxonomy" id="54915"/>
    <lineage>
        <taxon>Bacteria</taxon>
        <taxon>Bacillati</taxon>
        <taxon>Bacillota</taxon>
        <taxon>Bacilli</taxon>
        <taxon>Bacillales</taxon>
        <taxon>Paenibacillaceae</taxon>
        <taxon>Brevibacillus</taxon>
    </lineage>
</organism>
<evidence type="ECO:0000313" key="1">
    <source>
        <dbReference type="EMBL" id="GED69590.1"/>
    </source>
</evidence>
<gene>
    <name evidence="1" type="ORF">BRE01_32920</name>
</gene>
<proteinExistence type="predicted"/>
<name>A0ABQ0TP63_9BACL</name>
<sequence>MFSEVFKKGKILEVRAVVVGGKSRKRVRFLEHLLDDSLDGSGKNVKPRPKWSVPGFFSEVDA</sequence>
<protein>
    <submittedName>
        <fullName evidence="1">Uncharacterized protein</fullName>
    </submittedName>
</protein>
<keyword evidence="2" id="KW-1185">Reference proteome</keyword>
<accession>A0ABQ0TP63</accession>
<dbReference type="EMBL" id="BJON01000013">
    <property type="protein sequence ID" value="GED69590.1"/>
    <property type="molecule type" value="Genomic_DNA"/>
</dbReference>
<comment type="caution">
    <text evidence="1">The sequence shown here is derived from an EMBL/GenBank/DDBJ whole genome shotgun (WGS) entry which is preliminary data.</text>
</comment>